<comment type="caution">
    <text evidence="7">The sequence shown here is derived from an EMBL/GenBank/DDBJ whole genome shotgun (WGS) entry which is preliminary data.</text>
</comment>
<feature type="domain" description="OmpA-like" evidence="6">
    <location>
        <begin position="80"/>
        <end position="198"/>
    </location>
</feature>
<dbReference type="InterPro" id="IPR050330">
    <property type="entry name" value="Bact_OuterMem_StrucFunc"/>
</dbReference>
<keyword evidence="5" id="KW-0732">Signal</keyword>
<evidence type="ECO:0000256" key="1">
    <source>
        <dbReference type="ARBA" id="ARBA00004442"/>
    </source>
</evidence>
<gene>
    <name evidence="7" type="ORF">ABID43_004331</name>
</gene>
<evidence type="ECO:0000256" key="2">
    <source>
        <dbReference type="ARBA" id="ARBA00023136"/>
    </source>
</evidence>
<keyword evidence="8" id="KW-1185">Reference proteome</keyword>
<dbReference type="EMBL" id="JBEPMM010000018">
    <property type="protein sequence ID" value="MET3694768.1"/>
    <property type="molecule type" value="Genomic_DNA"/>
</dbReference>
<dbReference type="PROSITE" id="PS51123">
    <property type="entry name" value="OMPA_2"/>
    <property type="match status" value="1"/>
</dbReference>
<comment type="subcellular location">
    <subcellularLocation>
        <location evidence="1">Cell outer membrane</location>
    </subcellularLocation>
</comment>
<dbReference type="SUPFAM" id="SSF103088">
    <property type="entry name" value="OmpA-like"/>
    <property type="match status" value="1"/>
</dbReference>
<organism evidence="7 8">
    <name type="scientific">Methylobacterium goesingense</name>
    <dbReference type="NCBI Taxonomy" id="243690"/>
    <lineage>
        <taxon>Bacteria</taxon>
        <taxon>Pseudomonadati</taxon>
        <taxon>Pseudomonadota</taxon>
        <taxon>Alphaproteobacteria</taxon>
        <taxon>Hyphomicrobiales</taxon>
        <taxon>Methylobacteriaceae</taxon>
        <taxon>Methylobacterium</taxon>
    </lineage>
</organism>
<feature type="chain" id="PRO_5047301103" evidence="5">
    <location>
        <begin position="18"/>
        <end position="324"/>
    </location>
</feature>
<evidence type="ECO:0000313" key="8">
    <source>
        <dbReference type="Proteomes" id="UP001549145"/>
    </source>
</evidence>
<protein>
    <submittedName>
        <fullName evidence="7">Outer membrane protein OmpA-like peptidoglycan-associated protein</fullName>
    </submittedName>
</protein>
<dbReference type="PANTHER" id="PTHR30329:SF21">
    <property type="entry name" value="LIPOPROTEIN YIAD-RELATED"/>
    <property type="match status" value="1"/>
</dbReference>
<dbReference type="CDD" id="cd07185">
    <property type="entry name" value="OmpA_C-like"/>
    <property type="match status" value="1"/>
</dbReference>
<proteinExistence type="predicted"/>
<keyword evidence="2 4" id="KW-0472">Membrane</keyword>
<dbReference type="PRINTS" id="PR01021">
    <property type="entry name" value="OMPADOMAIN"/>
</dbReference>
<dbReference type="InterPro" id="IPR036737">
    <property type="entry name" value="OmpA-like_sf"/>
</dbReference>
<evidence type="ECO:0000313" key="7">
    <source>
        <dbReference type="EMBL" id="MET3694768.1"/>
    </source>
</evidence>
<sequence length="324" mass="35214">MCVALRAILAPPVPVIAALLPTGAAARDVVLTRQETVQIEHRDRTERLRRLSDQALAASPRFFEERVSRGELPATFGTDIPVLRVVFPQRVFFDTDAFEVRAEAQAVIDVVAAALRREASDTAVFIAGHTDDRGSDAYNYALSVKRADSVAQALAARGVRQASVWRVGFGEAIPVVPNTSDTAMGRNRRVEFLFGRKAEAVGVWLAKQEARVCAGTGESQRAECLRAFAALPRVEAAPVRTGREARTLVMPPPSDAVHVLPTIETKNLVAVGPPVPPALVAPERIAPALVPAPPIDRTVVTITRDEPVIIDLREKRVLVERLER</sequence>
<dbReference type="RefSeq" id="WP_238281935.1">
    <property type="nucleotide sequence ID" value="NZ_BPQL01000145.1"/>
</dbReference>
<dbReference type="Gene3D" id="3.30.1330.60">
    <property type="entry name" value="OmpA-like domain"/>
    <property type="match status" value="1"/>
</dbReference>
<dbReference type="Proteomes" id="UP001549145">
    <property type="component" value="Unassembled WGS sequence"/>
</dbReference>
<keyword evidence="3" id="KW-0998">Cell outer membrane</keyword>
<evidence type="ECO:0000256" key="5">
    <source>
        <dbReference type="SAM" id="SignalP"/>
    </source>
</evidence>
<dbReference type="InterPro" id="IPR006665">
    <property type="entry name" value="OmpA-like"/>
</dbReference>
<evidence type="ECO:0000259" key="6">
    <source>
        <dbReference type="PROSITE" id="PS51123"/>
    </source>
</evidence>
<reference evidence="7 8" key="1">
    <citation type="submission" date="2024-06" db="EMBL/GenBank/DDBJ databases">
        <title>Genomic Encyclopedia of Type Strains, Phase IV (KMG-IV): sequencing the most valuable type-strain genomes for metagenomic binning, comparative biology and taxonomic classification.</title>
        <authorList>
            <person name="Goeker M."/>
        </authorList>
    </citation>
    <scope>NUCLEOTIDE SEQUENCE [LARGE SCALE GENOMIC DNA]</scope>
    <source>
        <strain evidence="7 8">DSM 21331</strain>
    </source>
</reference>
<evidence type="ECO:0000256" key="4">
    <source>
        <dbReference type="PROSITE-ProRule" id="PRU00473"/>
    </source>
</evidence>
<name>A0ABV2LA88_9HYPH</name>
<evidence type="ECO:0000256" key="3">
    <source>
        <dbReference type="ARBA" id="ARBA00023237"/>
    </source>
</evidence>
<accession>A0ABV2LA88</accession>
<dbReference type="InterPro" id="IPR006664">
    <property type="entry name" value="OMP_bac"/>
</dbReference>
<dbReference type="PANTHER" id="PTHR30329">
    <property type="entry name" value="STATOR ELEMENT OF FLAGELLAR MOTOR COMPLEX"/>
    <property type="match status" value="1"/>
</dbReference>
<dbReference type="Pfam" id="PF00691">
    <property type="entry name" value="OmpA"/>
    <property type="match status" value="1"/>
</dbReference>
<feature type="signal peptide" evidence="5">
    <location>
        <begin position="1"/>
        <end position="17"/>
    </location>
</feature>